<evidence type="ECO:0000313" key="5">
    <source>
        <dbReference type="Proteomes" id="UP000318055"/>
    </source>
</evidence>
<dbReference type="Proteomes" id="UP000318055">
    <property type="component" value="Chromosome"/>
</dbReference>
<protein>
    <submittedName>
        <fullName evidence="4">GNAT family N-acetyltransferase</fullName>
    </submittedName>
</protein>
<name>A0A518RCI5_9SPHN</name>
<keyword evidence="5" id="KW-1185">Reference proteome</keyword>
<dbReference type="OrthoDB" id="7585366at2"/>
<dbReference type="SUPFAM" id="SSF55729">
    <property type="entry name" value="Acyl-CoA N-acyltransferases (Nat)"/>
    <property type="match status" value="1"/>
</dbReference>
<dbReference type="Pfam" id="PF00583">
    <property type="entry name" value="Acetyltransf_1"/>
    <property type="match status" value="1"/>
</dbReference>
<evidence type="ECO:0000313" key="4">
    <source>
        <dbReference type="EMBL" id="QDX25134.1"/>
    </source>
</evidence>
<dbReference type="AlphaFoldDB" id="A0A518RCI5"/>
<dbReference type="InterPro" id="IPR050680">
    <property type="entry name" value="YpeA/RimI_acetyltransf"/>
</dbReference>
<dbReference type="InterPro" id="IPR000182">
    <property type="entry name" value="GNAT_dom"/>
</dbReference>
<accession>A0A518RCI5</accession>
<organism evidence="4 5">
    <name type="scientific">Sphingomonas suaedae</name>
    <dbReference type="NCBI Taxonomy" id="2599297"/>
    <lineage>
        <taxon>Bacteria</taxon>
        <taxon>Pseudomonadati</taxon>
        <taxon>Pseudomonadota</taxon>
        <taxon>Alphaproteobacteria</taxon>
        <taxon>Sphingomonadales</taxon>
        <taxon>Sphingomonadaceae</taxon>
        <taxon>Sphingomonas</taxon>
    </lineage>
</organism>
<keyword evidence="1 4" id="KW-0808">Transferase</keyword>
<reference evidence="4 5" key="1">
    <citation type="submission" date="2019-07" db="EMBL/GenBank/DDBJ databases">
        <title>Sphingomonas alkalisoli sp. nov., isolated from rhizosphere soil of Suaedae salsa.</title>
        <authorList>
            <person name="Zhang H."/>
            <person name="Xu L."/>
            <person name="Zhang J.-X."/>
            <person name="Sun J.-Q."/>
        </authorList>
    </citation>
    <scope>NUCLEOTIDE SEQUENCE [LARGE SCALE GENOMIC DNA]</scope>
    <source>
        <strain evidence="4 5">XS-10</strain>
    </source>
</reference>
<gene>
    <name evidence="4" type="ORF">FPZ54_03240</name>
</gene>
<dbReference type="InterPro" id="IPR016181">
    <property type="entry name" value="Acyl_CoA_acyltransferase"/>
</dbReference>
<dbReference type="EMBL" id="CP042239">
    <property type="protein sequence ID" value="QDX25134.1"/>
    <property type="molecule type" value="Genomic_DNA"/>
</dbReference>
<dbReference type="CDD" id="cd04301">
    <property type="entry name" value="NAT_SF"/>
    <property type="match status" value="1"/>
</dbReference>
<evidence type="ECO:0000259" key="3">
    <source>
        <dbReference type="PROSITE" id="PS51186"/>
    </source>
</evidence>
<evidence type="ECO:0000256" key="1">
    <source>
        <dbReference type="ARBA" id="ARBA00022679"/>
    </source>
</evidence>
<proteinExistence type="predicted"/>
<sequence>MLPPFFPDVPKGLAARGVTLRARTLDDEAFLRDVYVAYRWAELEAIGWPEAQRLAFLHQQHQLQDLHYRTHYDGMGWGIIEVAGARAGRLYLLQRGGELRIIDIALMPEYRGIGIGGELLAAIQRHATIAGATLVSIHVETNNPALRLYERLGFIHAEQRGIYQLLTWKPASAPVD</sequence>
<feature type="domain" description="N-acetyltransferase" evidence="3">
    <location>
        <begin position="18"/>
        <end position="172"/>
    </location>
</feature>
<dbReference type="RefSeq" id="WP_145844935.1">
    <property type="nucleotide sequence ID" value="NZ_CP042239.1"/>
</dbReference>
<dbReference type="PROSITE" id="PS51186">
    <property type="entry name" value="GNAT"/>
    <property type="match status" value="1"/>
</dbReference>
<evidence type="ECO:0000256" key="2">
    <source>
        <dbReference type="ARBA" id="ARBA00023315"/>
    </source>
</evidence>
<dbReference type="GO" id="GO:0016747">
    <property type="term" value="F:acyltransferase activity, transferring groups other than amino-acyl groups"/>
    <property type="evidence" value="ECO:0007669"/>
    <property type="project" value="InterPro"/>
</dbReference>
<dbReference type="PANTHER" id="PTHR43420">
    <property type="entry name" value="ACETYLTRANSFERASE"/>
    <property type="match status" value="1"/>
</dbReference>
<keyword evidence="2" id="KW-0012">Acyltransferase</keyword>
<dbReference type="Gene3D" id="3.40.630.30">
    <property type="match status" value="1"/>
</dbReference>
<dbReference type="KEGG" id="ssua:FPZ54_03240"/>